<dbReference type="AlphaFoldDB" id="A0A843U804"/>
<accession>A0A843U804</accession>
<proteinExistence type="inferred from homology"/>
<evidence type="ECO:0000256" key="1">
    <source>
        <dbReference type="ARBA" id="ARBA00006974"/>
    </source>
</evidence>
<evidence type="ECO:0000313" key="2">
    <source>
        <dbReference type="EMBL" id="MQL76389.1"/>
    </source>
</evidence>
<dbReference type="Proteomes" id="UP000652761">
    <property type="component" value="Unassembled WGS sequence"/>
</dbReference>
<gene>
    <name evidence="2" type="ORF">Taro_008812</name>
</gene>
<reference evidence="2" key="1">
    <citation type="submission" date="2017-07" db="EMBL/GenBank/DDBJ databases">
        <title>Taro Niue Genome Assembly and Annotation.</title>
        <authorList>
            <person name="Atibalentja N."/>
            <person name="Keating K."/>
            <person name="Fields C.J."/>
        </authorList>
    </citation>
    <scope>NUCLEOTIDE SEQUENCE</scope>
    <source>
        <strain evidence="2">Niue_2</strain>
        <tissue evidence="2">Leaf</tissue>
    </source>
</reference>
<comment type="caution">
    <text evidence="2">The sequence shown here is derived from an EMBL/GenBank/DDBJ whole genome shotgun (WGS) entry which is preliminary data.</text>
</comment>
<dbReference type="InterPro" id="IPR003676">
    <property type="entry name" value="SAUR_fam"/>
</dbReference>
<comment type="similarity">
    <text evidence="1">Belongs to the ARG7 family.</text>
</comment>
<dbReference type="EMBL" id="NMUH01000296">
    <property type="protein sequence ID" value="MQL76389.1"/>
    <property type="molecule type" value="Genomic_DNA"/>
</dbReference>
<evidence type="ECO:0000313" key="3">
    <source>
        <dbReference type="Proteomes" id="UP000652761"/>
    </source>
</evidence>
<organism evidence="2 3">
    <name type="scientific">Colocasia esculenta</name>
    <name type="common">Wild taro</name>
    <name type="synonym">Arum esculentum</name>
    <dbReference type="NCBI Taxonomy" id="4460"/>
    <lineage>
        <taxon>Eukaryota</taxon>
        <taxon>Viridiplantae</taxon>
        <taxon>Streptophyta</taxon>
        <taxon>Embryophyta</taxon>
        <taxon>Tracheophyta</taxon>
        <taxon>Spermatophyta</taxon>
        <taxon>Magnoliopsida</taxon>
        <taxon>Liliopsida</taxon>
        <taxon>Araceae</taxon>
        <taxon>Aroideae</taxon>
        <taxon>Colocasieae</taxon>
        <taxon>Colocasia</taxon>
    </lineage>
</organism>
<protein>
    <submittedName>
        <fullName evidence="2">Uncharacterized protein</fullName>
    </submittedName>
</protein>
<sequence>MPCPPLQNMAVAHAWQPHEGLFSEEVLWKGNHGHQASPLHQLVALGRTTYRSSTMAIDVPKGQLAVYVGESQRLFLYLKHASFQSLLRRKVEEEMGSSAHGSGSPRADHDFVTLTAHCSTFPKSKTTSKVCTALLTPASCTKLHSR</sequence>
<name>A0A843U804_COLES</name>
<keyword evidence="3" id="KW-1185">Reference proteome</keyword>
<dbReference type="Pfam" id="PF02519">
    <property type="entry name" value="Auxin_inducible"/>
    <property type="match status" value="1"/>
</dbReference>
<dbReference type="GO" id="GO:0009733">
    <property type="term" value="P:response to auxin"/>
    <property type="evidence" value="ECO:0007669"/>
    <property type="project" value="InterPro"/>
</dbReference>